<evidence type="ECO:0000256" key="2">
    <source>
        <dbReference type="ARBA" id="ARBA00007779"/>
    </source>
</evidence>
<feature type="transmembrane region" description="Helical" evidence="8">
    <location>
        <begin position="677"/>
        <end position="694"/>
    </location>
</feature>
<comment type="caution">
    <text evidence="12">The sequence shown here is derived from an EMBL/GenBank/DDBJ whole genome shotgun (WGS) entry which is preliminary data.</text>
</comment>
<feature type="compositionally biased region" description="Pro residues" evidence="7">
    <location>
        <begin position="953"/>
        <end position="963"/>
    </location>
</feature>
<comment type="similarity">
    <text evidence="2">Belongs to the CSC1 (TC 1.A.17) family.</text>
</comment>
<feature type="domain" description="CSC1/OSCA1-like 7TM region" evidence="9">
    <location>
        <begin position="460"/>
        <end position="733"/>
    </location>
</feature>
<evidence type="ECO:0000256" key="7">
    <source>
        <dbReference type="SAM" id="MobiDB-lite"/>
    </source>
</evidence>
<evidence type="ECO:0000256" key="5">
    <source>
        <dbReference type="ARBA" id="ARBA00022989"/>
    </source>
</evidence>
<feature type="compositionally biased region" description="Polar residues" evidence="7">
    <location>
        <begin position="936"/>
        <end position="945"/>
    </location>
</feature>
<gene>
    <name evidence="12" type="ORF">Q8F55_005760</name>
</gene>
<protein>
    <recommendedName>
        <fullName evidence="14">DUF221-domain-containing protein</fullName>
    </recommendedName>
</protein>
<dbReference type="Pfam" id="PF02714">
    <property type="entry name" value="RSN1_7TM"/>
    <property type="match status" value="1"/>
</dbReference>
<evidence type="ECO:0008006" key="14">
    <source>
        <dbReference type="Google" id="ProtNLM"/>
    </source>
</evidence>
<feature type="compositionally biased region" description="Basic and acidic residues" evidence="7">
    <location>
        <begin position="976"/>
        <end position="985"/>
    </location>
</feature>
<evidence type="ECO:0000256" key="4">
    <source>
        <dbReference type="ARBA" id="ARBA00022692"/>
    </source>
</evidence>
<feature type="transmembrane region" description="Helical" evidence="8">
    <location>
        <begin position="715"/>
        <end position="733"/>
    </location>
</feature>
<feature type="transmembrane region" description="Helical" evidence="8">
    <location>
        <begin position="739"/>
        <end position="757"/>
    </location>
</feature>
<feature type="transmembrane region" description="Helical" evidence="8">
    <location>
        <begin position="188"/>
        <end position="207"/>
    </location>
</feature>
<evidence type="ECO:0000256" key="1">
    <source>
        <dbReference type="ARBA" id="ARBA00004141"/>
    </source>
</evidence>
<evidence type="ECO:0000313" key="13">
    <source>
        <dbReference type="Proteomes" id="UP001565368"/>
    </source>
</evidence>
<organism evidence="12 13">
    <name type="scientific">Vanrija albida</name>
    <dbReference type="NCBI Taxonomy" id="181172"/>
    <lineage>
        <taxon>Eukaryota</taxon>
        <taxon>Fungi</taxon>
        <taxon>Dikarya</taxon>
        <taxon>Basidiomycota</taxon>
        <taxon>Agaricomycotina</taxon>
        <taxon>Tremellomycetes</taxon>
        <taxon>Trichosporonales</taxon>
        <taxon>Trichosporonaceae</taxon>
        <taxon>Vanrija</taxon>
    </lineage>
</organism>
<keyword evidence="6 8" id="KW-0472">Membrane</keyword>
<evidence type="ECO:0000259" key="10">
    <source>
        <dbReference type="Pfam" id="PF13967"/>
    </source>
</evidence>
<dbReference type="InterPro" id="IPR003864">
    <property type="entry name" value="CSC1/OSCA1-like_7TM"/>
</dbReference>
<feature type="transmembrane region" description="Helical" evidence="8">
    <location>
        <begin position="557"/>
        <end position="577"/>
    </location>
</feature>
<dbReference type="Proteomes" id="UP001565368">
    <property type="component" value="Unassembled WGS sequence"/>
</dbReference>
<dbReference type="EMBL" id="JBBXJM010000004">
    <property type="protein sequence ID" value="KAL1408946.1"/>
    <property type="molecule type" value="Genomic_DNA"/>
</dbReference>
<feature type="transmembrane region" description="Helical" evidence="8">
    <location>
        <begin position="608"/>
        <end position="631"/>
    </location>
</feature>
<feature type="domain" description="CSC1/OSCA1-like cytosolic" evidence="11">
    <location>
        <begin position="231"/>
        <end position="448"/>
    </location>
</feature>
<keyword evidence="5 8" id="KW-1133">Transmembrane helix</keyword>
<feature type="transmembrane region" description="Helical" evidence="8">
    <location>
        <begin position="124"/>
        <end position="144"/>
    </location>
</feature>
<feature type="domain" description="CSC1/OSCA1-like N-terminal transmembrane" evidence="10">
    <location>
        <begin position="35"/>
        <end position="209"/>
    </location>
</feature>
<dbReference type="GeneID" id="95986803"/>
<feature type="transmembrane region" description="Helical" evidence="8">
    <location>
        <begin position="652"/>
        <end position="671"/>
    </location>
</feature>
<evidence type="ECO:0000259" key="9">
    <source>
        <dbReference type="Pfam" id="PF02714"/>
    </source>
</evidence>
<evidence type="ECO:0000256" key="3">
    <source>
        <dbReference type="ARBA" id="ARBA00022448"/>
    </source>
</evidence>
<evidence type="ECO:0000256" key="8">
    <source>
        <dbReference type="SAM" id="Phobius"/>
    </source>
</evidence>
<dbReference type="InterPro" id="IPR027815">
    <property type="entry name" value="CSC1/OSCA1-like_cyt"/>
</dbReference>
<comment type="subcellular location">
    <subcellularLocation>
        <location evidence="1">Membrane</location>
        <topology evidence="1">Multi-pass membrane protein</topology>
    </subcellularLocation>
</comment>
<reference evidence="12 13" key="1">
    <citation type="submission" date="2023-08" db="EMBL/GenBank/DDBJ databases">
        <title>Annotated Genome Sequence of Vanrija albida AlHP1.</title>
        <authorList>
            <person name="Herzog R."/>
        </authorList>
    </citation>
    <scope>NUCLEOTIDE SEQUENCE [LARGE SCALE GENOMIC DNA]</scope>
    <source>
        <strain evidence="12 13">AlHP1</strain>
    </source>
</reference>
<keyword evidence="13" id="KW-1185">Reference proteome</keyword>
<keyword evidence="4 8" id="KW-0812">Transmembrane</keyword>
<dbReference type="Pfam" id="PF13967">
    <property type="entry name" value="RSN1_TM"/>
    <property type="match status" value="1"/>
</dbReference>
<name>A0ABR3Q3B5_9TREE</name>
<sequence length="1025" mass="114912">MDVITLILNEGADGGNETDPLPGTGPAAKFADGWFSTQLLLSLSIGGTSFLLFCFLRTRWQLVYMPRTRLKDFSPATAHWPDVQGTANSFFGWIVPTIRTSEFVVLQTVGLDAAVLLGFFRMGFFFFATLTVIAALTLMPYHYYRGGSLDWAPPDSSDNSTKSFFPISIGHNTTAPTLPEILESPETIAVLQLVFAYLFTGILLNFLHKNYHHFVSSRQSFALELLHSVSSRTVIVSDVPNHLRGDRVLAEYFEECGWEVESVSVCRDVQPIRDALDLRTEALLRLERAWVAWVGNPAKAVGYSPDIYSKNGPAARERETEVPTANLISGFEDSNTTESAPASAPADDPESLRRRYGIISTDRAPPTIRPHLLSAKVDAIEYWENKFYAADDIVRSLRKTGKFPASHVAFVTFEDVKSAQASSQVVHYPVHSRVVTKLAPEPRDVLWNKVNMGATERRIRSLVIMGAMTVLLVSWAVPLYPLASLLTDKEIEKRLPWLWKIIKDDHPRLHALFTNFLPSLVFIGFNSLLPFLLEWLCYQQGFRSRSATEYSLIRKHFLFLLILVIFVFISASTYWVLRGWAESPSKLPEKLADALKTATARSFMVSYVILYSLGLMPLQLLNIGPLVNHTWMRLWAKTPREFAEANAPPPINYGWVYPQALLIFTITLIYSIVSPRILIFGTIYFGMAYLVYKYKLLFIYFKPFESNGEAWKISFDRLLWGLIIFQLFMTGLLSLEQNFILTGLMLPLITFTLWWGYTMSRDFTPLSKHIALSSICEVERGDGTPIGGDAQASSSLSGLNHKRYAVNDDTLYVAPSDRRTNYSQPPMNNFYWGVLNTGRRRYAHPALNGKLPTPWLPENDRPPAFGDGVAERRGVVLSLRRRLGRRFRKQRNGAESTDDGRSTREATPASGDEPDPWASRGSSGSQPSAPARRDTSNGSETSSNPWARETTPPAAPPAGPPSPLDYDVGSGVIALGDEHVWHDHCDSDEEDTPTDTAAQVPESPSTYFHRPNRRRLTSNASVPQL</sequence>
<feature type="transmembrane region" description="Helical" evidence="8">
    <location>
        <begin position="516"/>
        <end position="536"/>
    </location>
</feature>
<dbReference type="InterPro" id="IPR032880">
    <property type="entry name" value="CSC1/OSCA1-like_N"/>
</dbReference>
<evidence type="ECO:0000256" key="6">
    <source>
        <dbReference type="ARBA" id="ARBA00023136"/>
    </source>
</evidence>
<feature type="region of interest" description="Disordered" evidence="7">
    <location>
        <begin position="887"/>
        <end position="1025"/>
    </location>
</feature>
<evidence type="ECO:0000313" key="12">
    <source>
        <dbReference type="EMBL" id="KAL1408946.1"/>
    </source>
</evidence>
<dbReference type="Pfam" id="PF14703">
    <property type="entry name" value="PHM7_cyt"/>
    <property type="match status" value="1"/>
</dbReference>
<keyword evidence="3" id="KW-0813">Transport</keyword>
<feature type="compositionally biased region" description="Polar residues" evidence="7">
    <location>
        <begin position="994"/>
        <end position="1006"/>
    </location>
</feature>
<accession>A0ABR3Q3B5</accession>
<feature type="region of interest" description="Disordered" evidence="7">
    <location>
        <begin position="330"/>
        <end position="351"/>
    </location>
</feature>
<feature type="transmembrane region" description="Helical" evidence="8">
    <location>
        <begin position="39"/>
        <end position="56"/>
    </location>
</feature>
<dbReference type="InterPro" id="IPR045122">
    <property type="entry name" value="Csc1-like"/>
</dbReference>
<evidence type="ECO:0000259" key="11">
    <source>
        <dbReference type="Pfam" id="PF14703"/>
    </source>
</evidence>
<dbReference type="PANTHER" id="PTHR13018:SF5">
    <property type="entry name" value="RE44586P"/>
    <property type="match status" value="1"/>
</dbReference>
<dbReference type="RefSeq" id="XP_069208890.1">
    <property type="nucleotide sequence ID" value="XM_069354248.1"/>
</dbReference>
<proteinExistence type="inferred from homology"/>
<feature type="transmembrane region" description="Helical" evidence="8">
    <location>
        <begin position="462"/>
        <end position="483"/>
    </location>
</feature>
<dbReference type="PANTHER" id="PTHR13018">
    <property type="entry name" value="PROBABLE MEMBRANE PROTEIN DUF221-RELATED"/>
    <property type="match status" value="1"/>
</dbReference>